<evidence type="ECO:0000256" key="1">
    <source>
        <dbReference type="ARBA" id="ARBA00009764"/>
    </source>
</evidence>
<accession>A0ABT4M5M6</accession>
<keyword evidence="8" id="KW-0282">Flagellum</keyword>
<evidence type="ECO:0000313" key="9">
    <source>
        <dbReference type="Proteomes" id="UP001068379"/>
    </source>
</evidence>
<comment type="subunit">
    <text evidence="2 5">Homopentamer.</text>
</comment>
<keyword evidence="5" id="KW-0964">Secreted</keyword>
<evidence type="ECO:0000259" key="7">
    <source>
        <dbReference type="Pfam" id="PF07195"/>
    </source>
</evidence>
<comment type="function">
    <text evidence="5">Required for morphogenesis and for the elongation of the flagellar filament by facilitating polymerization of the flagellin monomers at the tip of growing filament. Forms a capping structure, which prevents flagellin subunits (transported through the central channel of the flagellum) from leaking out without polymerization at the distal end.</text>
</comment>
<keyword evidence="9" id="KW-1185">Reference proteome</keyword>
<reference evidence="8" key="1">
    <citation type="submission" date="2022-12" db="EMBL/GenBank/DDBJ databases">
        <title>Bacterial isolates from different developmental stages of Nematostella vectensis.</title>
        <authorList>
            <person name="Fraune S."/>
        </authorList>
    </citation>
    <scope>NUCLEOTIDE SEQUENCE</scope>
    <source>
        <strain evidence="8">G21619-S1</strain>
    </source>
</reference>
<dbReference type="PANTHER" id="PTHR30288">
    <property type="entry name" value="FLAGELLAR CAP/ASSEMBLY PROTEIN FLID"/>
    <property type="match status" value="1"/>
</dbReference>
<keyword evidence="4 5" id="KW-0975">Bacterial flagellum</keyword>
<dbReference type="Pfam" id="PF02465">
    <property type="entry name" value="FliD_N"/>
    <property type="match status" value="1"/>
</dbReference>
<feature type="domain" description="Flagellar hook-associated protein 2 N-terminal" evidence="6">
    <location>
        <begin position="10"/>
        <end position="105"/>
    </location>
</feature>
<dbReference type="Pfam" id="PF07195">
    <property type="entry name" value="FliD_C"/>
    <property type="match status" value="1"/>
</dbReference>
<dbReference type="InterPro" id="IPR003481">
    <property type="entry name" value="FliD_N"/>
</dbReference>
<evidence type="ECO:0000256" key="5">
    <source>
        <dbReference type="RuleBase" id="RU362066"/>
    </source>
</evidence>
<dbReference type="EMBL" id="JAPWHE010000009">
    <property type="protein sequence ID" value="MCZ4330623.1"/>
    <property type="molecule type" value="Genomic_DNA"/>
</dbReference>
<comment type="similarity">
    <text evidence="1 5">Belongs to the FliD family.</text>
</comment>
<dbReference type="InterPro" id="IPR040026">
    <property type="entry name" value="FliD"/>
</dbReference>
<comment type="subcellular location">
    <subcellularLocation>
        <location evidence="5">Secreted</location>
    </subcellularLocation>
    <subcellularLocation>
        <location evidence="5">Bacterial flagellum</location>
    </subcellularLocation>
</comment>
<evidence type="ECO:0000256" key="4">
    <source>
        <dbReference type="ARBA" id="ARBA00023143"/>
    </source>
</evidence>
<gene>
    <name evidence="8" type="primary">fliD</name>
    <name evidence="8" type="ORF">O4H32_11745</name>
</gene>
<keyword evidence="8" id="KW-0969">Cilium</keyword>
<feature type="domain" description="Flagellar hook-associated protein 2 C-terminal" evidence="7">
    <location>
        <begin position="220"/>
        <end position="440"/>
    </location>
</feature>
<proteinExistence type="inferred from homology"/>
<sequence length="459" mass="47428">MATVSSLGLSGLPLTDLLNNLRTNESKVLSAIKDRQTAAETKLSAYSKLKDAVASFQKAAQAVGKTDAFGALAVKSGSDAFSATADSSAIPGQYAIKVDKLASAQTLVYAGRADRTTDIGTDGTLRITVGGTEKSIDLTGKGTSLNDLVAAINADSSIGVNATIVNDGTPGSQYRLLLTSRETGTQNAVTNIAVDGNADLHSFLGYAGGGSTAGVTVQAASDAELTINGIAVTSQSNTVENVIDGVKLTLSQTTTSAANLTLTRDDSVAKKAVEDFVSSYNSLLGTIKTLTAYDTTAKTSSALTGDSLARTVQTRMRDALSGAIDPASGATLSKIGVSTDPKTGELKIDNDKLTKALSEDLSSVKALFTGASGVGTRVDQTAESLVKSDGAFSTTISGLNKTIAEIKKQYDATSDRIDQRMETYRAQFTQLDAMVSQMNSLSSYLSQQLSALNGIKSSK</sequence>
<evidence type="ECO:0000313" key="8">
    <source>
        <dbReference type="EMBL" id="MCZ4330623.1"/>
    </source>
</evidence>
<evidence type="ECO:0000259" key="6">
    <source>
        <dbReference type="Pfam" id="PF02465"/>
    </source>
</evidence>
<organism evidence="8 9">
    <name type="scientific">Castellaniella denitrificans</name>
    <dbReference type="NCBI Taxonomy" id="56119"/>
    <lineage>
        <taxon>Bacteria</taxon>
        <taxon>Pseudomonadati</taxon>
        <taxon>Pseudomonadota</taxon>
        <taxon>Betaproteobacteria</taxon>
        <taxon>Burkholderiales</taxon>
        <taxon>Alcaligenaceae</taxon>
        <taxon>Castellaniella</taxon>
    </lineage>
</organism>
<evidence type="ECO:0000256" key="3">
    <source>
        <dbReference type="ARBA" id="ARBA00023054"/>
    </source>
</evidence>
<dbReference type="Proteomes" id="UP001068379">
    <property type="component" value="Unassembled WGS sequence"/>
</dbReference>
<comment type="caution">
    <text evidence="8">The sequence shown here is derived from an EMBL/GenBank/DDBJ whole genome shotgun (WGS) entry which is preliminary data.</text>
</comment>
<keyword evidence="8" id="KW-0966">Cell projection</keyword>
<protein>
    <recommendedName>
        <fullName evidence="5">Flagellar hook-associated protein 2</fullName>
        <shortName evidence="5">HAP2</shortName>
    </recommendedName>
    <alternativeName>
        <fullName evidence="5">Flagellar cap protein</fullName>
    </alternativeName>
</protein>
<name>A0ABT4M5M6_9BURK</name>
<keyword evidence="3" id="KW-0175">Coiled coil</keyword>
<dbReference type="PANTHER" id="PTHR30288:SF0">
    <property type="entry name" value="FLAGELLAR HOOK-ASSOCIATED PROTEIN 2"/>
    <property type="match status" value="1"/>
</dbReference>
<dbReference type="RefSeq" id="WP_269359373.1">
    <property type="nucleotide sequence ID" value="NZ_JAPWHE010000009.1"/>
</dbReference>
<dbReference type="InterPro" id="IPR010809">
    <property type="entry name" value="FliD_C"/>
</dbReference>
<evidence type="ECO:0000256" key="2">
    <source>
        <dbReference type="ARBA" id="ARBA00011255"/>
    </source>
</evidence>